<name>A0A3M7QVL4_BRAPC</name>
<reference evidence="1 2" key="1">
    <citation type="journal article" date="2018" name="Sci. Rep.">
        <title>Genomic signatures of local adaptation to the degree of environmental predictability in rotifers.</title>
        <authorList>
            <person name="Franch-Gras L."/>
            <person name="Hahn C."/>
            <person name="Garcia-Roger E.M."/>
            <person name="Carmona M.J."/>
            <person name="Serra M."/>
            <person name="Gomez A."/>
        </authorList>
    </citation>
    <scope>NUCLEOTIDE SEQUENCE [LARGE SCALE GENOMIC DNA]</scope>
    <source>
        <strain evidence="1">HYR1</strain>
    </source>
</reference>
<dbReference type="EMBL" id="REGN01005030">
    <property type="protein sequence ID" value="RNA15154.1"/>
    <property type="molecule type" value="Genomic_DNA"/>
</dbReference>
<keyword evidence="2" id="KW-1185">Reference proteome</keyword>
<organism evidence="1 2">
    <name type="scientific">Brachionus plicatilis</name>
    <name type="common">Marine rotifer</name>
    <name type="synonym">Brachionus muelleri</name>
    <dbReference type="NCBI Taxonomy" id="10195"/>
    <lineage>
        <taxon>Eukaryota</taxon>
        <taxon>Metazoa</taxon>
        <taxon>Spiralia</taxon>
        <taxon>Gnathifera</taxon>
        <taxon>Rotifera</taxon>
        <taxon>Eurotatoria</taxon>
        <taxon>Monogononta</taxon>
        <taxon>Pseudotrocha</taxon>
        <taxon>Ploima</taxon>
        <taxon>Brachionidae</taxon>
        <taxon>Brachionus</taxon>
    </lineage>
</organism>
<proteinExistence type="predicted"/>
<gene>
    <name evidence="1" type="ORF">BpHYR1_000709</name>
</gene>
<accession>A0A3M7QVL4</accession>
<protein>
    <submittedName>
        <fullName evidence="1">Uncharacterized protein</fullName>
    </submittedName>
</protein>
<evidence type="ECO:0000313" key="1">
    <source>
        <dbReference type="EMBL" id="RNA15154.1"/>
    </source>
</evidence>
<dbReference type="Proteomes" id="UP000276133">
    <property type="component" value="Unassembled WGS sequence"/>
</dbReference>
<sequence length="15" mass="1850">MCLNPIILFYLLRQI</sequence>
<comment type="caution">
    <text evidence="1">The sequence shown here is derived from an EMBL/GenBank/DDBJ whole genome shotgun (WGS) entry which is preliminary data.</text>
</comment>
<evidence type="ECO:0000313" key="2">
    <source>
        <dbReference type="Proteomes" id="UP000276133"/>
    </source>
</evidence>